<dbReference type="EMBL" id="VWSJ01000023">
    <property type="protein sequence ID" value="MSN96714.1"/>
    <property type="molecule type" value="Genomic_DNA"/>
</dbReference>
<comment type="similarity">
    <text evidence="1">Belongs to the 4-hydroxybenzoyl-CoA thioesterase family.</text>
</comment>
<dbReference type="InterPro" id="IPR050563">
    <property type="entry name" value="4-hydroxybenzoyl-CoA_TE"/>
</dbReference>
<evidence type="ECO:0000313" key="3">
    <source>
        <dbReference type="EMBL" id="MSN96714.1"/>
    </source>
</evidence>
<evidence type="ECO:0000313" key="4">
    <source>
        <dbReference type="Proteomes" id="UP000476338"/>
    </source>
</evidence>
<comment type="caution">
    <text evidence="3">The sequence shown here is derived from an EMBL/GenBank/DDBJ whole genome shotgun (WGS) entry which is preliminary data.</text>
</comment>
<dbReference type="Pfam" id="PF13279">
    <property type="entry name" value="4HBT_2"/>
    <property type="match status" value="1"/>
</dbReference>
<accession>A0A6L5WI26</accession>
<dbReference type="Proteomes" id="UP000476338">
    <property type="component" value="Unassembled WGS sequence"/>
</dbReference>
<sequence>MMRRVYKFRVEFYDVDSLNVVWHGNYVKFLESARCKFLSELGYDYEKMRDEGFSYPVVKMDFKFIQPLFFKDEFEILITLLEIESFLKFSYLITKSGQKICKATTYQACVDMKNMQTCTIAPKTLQNLIKGEL</sequence>
<dbReference type="InterPro" id="IPR029069">
    <property type="entry name" value="HotDog_dom_sf"/>
</dbReference>
<protein>
    <submittedName>
        <fullName evidence="3">Acyl-CoA thioesterase</fullName>
    </submittedName>
</protein>
<organism evidence="3 4">
    <name type="scientific">Campylobacter portucalensis</name>
    <dbReference type="NCBI Taxonomy" id="2608384"/>
    <lineage>
        <taxon>Bacteria</taxon>
        <taxon>Pseudomonadati</taxon>
        <taxon>Campylobacterota</taxon>
        <taxon>Epsilonproteobacteria</taxon>
        <taxon>Campylobacterales</taxon>
        <taxon>Campylobacteraceae</taxon>
        <taxon>Campylobacter</taxon>
    </lineage>
</organism>
<reference evidence="3 4" key="1">
    <citation type="submission" date="2019-09" db="EMBL/GenBank/DDBJ databases">
        <authorList>
            <person name="Silva M."/>
            <person name="Pereira G."/>
            <person name="Lopes-Da-Costa L."/>
            <person name="Silva E."/>
        </authorList>
    </citation>
    <scope>NUCLEOTIDE SEQUENCE [LARGE SCALE GENOMIC DNA]</scope>
    <source>
        <strain evidence="3 4">FMV-PI01</strain>
    </source>
</reference>
<dbReference type="SUPFAM" id="SSF54637">
    <property type="entry name" value="Thioesterase/thiol ester dehydrase-isomerase"/>
    <property type="match status" value="1"/>
</dbReference>
<dbReference type="InterPro" id="IPR006684">
    <property type="entry name" value="YbgC/YbaW"/>
</dbReference>
<dbReference type="Gene3D" id="3.10.129.10">
    <property type="entry name" value="Hotdog Thioesterase"/>
    <property type="match status" value="1"/>
</dbReference>
<gene>
    <name evidence="3" type="ORF">F1B92_05990</name>
</gene>
<dbReference type="PIRSF" id="PIRSF003230">
    <property type="entry name" value="YbgC"/>
    <property type="match status" value="1"/>
</dbReference>
<evidence type="ECO:0000256" key="1">
    <source>
        <dbReference type="ARBA" id="ARBA00005953"/>
    </source>
</evidence>
<dbReference type="CDD" id="cd00586">
    <property type="entry name" value="4HBT"/>
    <property type="match status" value="1"/>
</dbReference>
<reference evidence="3 4" key="2">
    <citation type="submission" date="2020-03" db="EMBL/GenBank/DDBJ databases">
        <title>Campylobacter portucalensis sp. nov., a new species of Campylobacter isolated from the reproductive tract of bulls.</title>
        <authorList>
            <person name="Silva M.F."/>
            <person name="Pereira G."/>
            <person name="Carneiro C."/>
            <person name="Hemphill A."/>
            <person name="Mateus L."/>
            <person name="Lopes-Da-Costa L."/>
            <person name="Silva E."/>
        </authorList>
    </citation>
    <scope>NUCLEOTIDE SEQUENCE [LARGE SCALE GENOMIC DNA]</scope>
    <source>
        <strain evidence="3 4">FMV-PI01</strain>
    </source>
</reference>
<keyword evidence="4" id="KW-1185">Reference proteome</keyword>
<dbReference type="GO" id="GO:0047617">
    <property type="term" value="F:fatty acyl-CoA hydrolase activity"/>
    <property type="evidence" value="ECO:0007669"/>
    <property type="project" value="TreeGrafter"/>
</dbReference>
<name>A0A6L5WI26_9BACT</name>
<dbReference type="PANTHER" id="PTHR31793">
    <property type="entry name" value="4-HYDROXYBENZOYL-COA THIOESTERASE FAMILY MEMBER"/>
    <property type="match status" value="1"/>
</dbReference>
<dbReference type="PANTHER" id="PTHR31793:SF27">
    <property type="entry name" value="NOVEL THIOESTERASE SUPERFAMILY DOMAIN AND SAPOSIN A-TYPE DOMAIN CONTAINING PROTEIN (0610012H03RIK)"/>
    <property type="match status" value="1"/>
</dbReference>
<evidence type="ECO:0000256" key="2">
    <source>
        <dbReference type="ARBA" id="ARBA00022801"/>
    </source>
</evidence>
<keyword evidence="2" id="KW-0378">Hydrolase</keyword>
<dbReference type="AlphaFoldDB" id="A0A6L5WI26"/>
<proteinExistence type="inferred from homology"/>
<dbReference type="NCBIfam" id="TIGR00051">
    <property type="entry name" value="YbgC/FadM family acyl-CoA thioesterase"/>
    <property type="match status" value="1"/>
</dbReference>